<dbReference type="InterPro" id="IPR035929">
    <property type="entry name" value="CoaB-like_sf"/>
</dbReference>
<keyword evidence="11" id="KW-0288">FMN</keyword>
<reference evidence="16" key="1">
    <citation type="submission" date="2019-10" db="EMBL/GenBank/DDBJ databases">
        <title>Streptomyces sp. nov., a novel actinobacterium isolated from alkaline environment.</title>
        <authorList>
            <person name="Golinska P."/>
        </authorList>
    </citation>
    <scope>NUCLEOTIDE SEQUENCE [LARGE SCALE GENOMIC DNA]</scope>
    <source>
        <strain evidence="16">DSM 42118</strain>
    </source>
</reference>
<dbReference type="Pfam" id="PF01192">
    <property type="entry name" value="RNA_pol_Rpb6"/>
    <property type="match status" value="1"/>
</dbReference>
<dbReference type="HAMAP" id="MF_02225">
    <property type="entry name" value="CoaBC"/>
    <property type="match status" value="1"/>
</dbReference>
<evidence type="ECO:0000256" key="4">
    <source>
        <dbReference type="ARBA" id="ARBA00022695"/>
    </source>
</evidence>
<evidence type="ECO:0000256" key="1">
    <source>
        <dbReference type="ARBA" id="ARBA00006711"/>
    </source>
</evidence>
<dbReference type="InterPro" id="IPR003382">
    <property type="entry name" value="Flavoprotein"/>
</dbReference>
<feature type="region of interest" description="Phosphopantothenate--cysteine ligase" evidence="11">
    <location>
        <begin position="363"/>
        <end position="585"/>
    </location>
</feature>
<dbReference type="GO" id="GO:0046872">
    <property type="term" value="F:metal ion binding"/>
    <property type="evidence" value="ECO:0007669"/>
    <property type="project" value="UniProtKB-KW"/>
</dbReference>
<dbReference type="SUPFAM" id="SSF102645">
    <property type="entry name" value="CoaB-like"/>
    <property type="match status" value="1"/>
</dbReference>
<dbReference type="EC" id="6.3.2.5" evidence="11"/>
<dbReference type="InterPro" id="IPR006110">
    <property type="entry name" value="Pol_omega/Rpo6/RPB6"/>
</dbReference>
<dbReference type="Pfam" id="PF04127">
    <property type="entry name" value="DFP"/>
    <property type="match status" value="1"/>
</dbReference>
<feature type="compositionally biased region" description="Low complexity" evidence="12">
    <location>
        <begin position="324"/>
        <end position="335"/>
    </location>
</feature>
<comment type="pathway">
    <text evidence="11">Cofactor biosynthesis; coenzyme A biosynthesis; CoA from (R)-pantothenate: step 3/5.</text>
</comment>
<evidence type="ECO:0000256" key="11">
    <source>
        <dbReference type="HAMAP-Rule" id="MF_02225"/>
    </source>
</evidence>
<feature type="binding site" evidence="11">
    <location>
        <position position="451"/>
    </location>
    <ligand>
        <name>CTP</name>
        <dbReference type="ChEBI" id="CHEBI:37563"/>
    </ligand>
</feature>
<dbReference type="GO" id="GO:0003899">
    <property type="term" value="F:DNA-directed RNA polymerase activity"/>
    <property type="evidence" value="ECO:0007669"/>
    <property type="project" value="UniProtKB-UniRule"/>
</dbReference>
<dbReference type="PANTHER" id="PTHR14359">
    <property type="entry name" value="HOMO-OLIGOMERIC FLAVIN CONTAINING CYS DECARBOXYLASE FAMILY"/>
    <property type="match status" value="1"/>
</dbReference>
<comment type="function">
    <text evidence="10">Promotes RNA polymerase assembly. Latches the N- and C-terminal regions of the beta' subunit thereby facilitating its interaction with the beta and alpha subunits.</text>
</comment>
<protein>
    <recommendedName>
        <fullName evidence="11">Coenzyme A biosynthesis bifunctional protein CoaBC</fullName>
    </recommendedName>
    <alternativeName>
        <fullName evidence="11">DNA/pantothenate metabolism flavoprotein</fullName>
    </alternativeName>
    <alternativeName>
        <fullName evidence="11">Phosphopantothenoylcysteine synthetase/decarboxylase</fullName>
        <shortName evidence="11">PPCS-PPCDC</shortName>
    </alternativeName>
    <domain>
        <recommendedName>
            <fullName evidence="11">Phosphopantothenoylcysteine decarboxylase</fullName>
            <shortName evidence="11">PPC decarboxylase</shortName>
            <shortName evidence="11">PPC-DC</shortName>
            <ecNumber evidence="11">4.1.1.36</ecNumber>
        </recommendedName>
        <alternativeName>
            <fullName evidence="11">CoaC</fullName>
        </alternativeName>
    </domain>
    <domain>
        <recommendedName>
            <fullName evidence="11">Phosphopantothenate--cysteine ligase</fullName>
            <ecNumber evidence="11">6.3.2.5</ecNumber>
        </recommendedName>
        <alternativeName>
            <fullName evidence="11">CoaB</fullName>
        </alternativeName>
        <alternativeName>
            <fullName evidence="11">Phosphopantothenoylcysteine synthetase</fullName>
            <shortName evidence="11">PPC synthetase</shortName>
            <shortName evidence="11">PPC-S</shortName>
        </alternativeName>
    </domain>
</protein>
<dbReference type="PANTHER" id="PTHR14359:SF6">
    <property type="entry name" value="PHOSPHOPANTOTHENOYLCYSTEINE DECARBOXYLASE"/>
    <property type="match status" value="1"/>
</dbReference>
<dbReference type="GO" id="GO:0000428">
    <property type="term" value="C:DNA-directed RNA polymerase complex"/>
    <property type="evidence" value="ECO:0007669"/>
    <property type="project" value="UniProtKB-KW"/>
</dbReference>
<keyword evidence="6 10" id="KW-0804">Transcription</keyword>
<gene>
    <name evidence="11" type="primary">coaBC</name>
    <name evidence="10" type="synonym">rpoZ</name>
    <name evidence="15" type="ORF">FNQ90_08235</name>
</gene>
<dbReference type="GO" id="GO:0006351">
    <property type="term" value="P:DNA-templated transcription"/>
    <property type="evidence" value="ECO:0007669"/>
    <property type="project" value="UniProtKB-UniRule"/>
</dbReference>
<proteinExistence type="inferred from homology"/>
<comment type="caution">
    <text evidence="11">Lacks conserved residue(s) required for the propagation of feature annotation.</text>
</comment>
<comment type="cofactor">
    <cofactor evidence="11">
        <name>FMN</name>
        <dbReference type="ChEBI" id="CHEBI:58210"/>
    </cofactor>
    <text evidence="11">Binds 1 FMN per subunit.</text>
</comment>
<comment type="subunit">
    <text evidence="8 10">The RNAP catalytic core consists of 2 alpha, 1 beta, 1 beta' and 1 omega subunit. When a sigma factor is associated with the core the holoenzyme is formed, which can initiate transcription.</text>
</comment>
<comment type="similarity">
    <text evidence="1 10">Belongs to the RNA polymerase subunit omega family.</text>
</comment>
<keyword evidence="11" id="KW-0436">Ligase</keyword>
<evidence type="ECO:0000259" key="13">
    <source>
        <dbReference type="Pfam" id="PF02441"/>
    </source>
</evidence>
<comment type="caution">
    <text evidence="15">The sequence shown here is derived from an EMBL/GenBank/DDBJ whole genome shotgun (WGS) entry which is preliminary data.</text>
</comment>
<evidence type="ECO:0000256" key="8">
    <source>
        <dbReference type="ARBA" id="ARBA00025935"/>
    </source>
</evidence>
<sequence length="585" mass="61621">MSSPISTPEGIINPPIDELLEATDSKYSLVIYAAKRARQINAYYSQLGEGLLEYVGPLVDTHVHEKPLSISLREINAGLLTSEAVEGPAASAGPARAARAGPGQDGVRRRHPGRSPPPRRRWGRHRDDGERRPTMTRRPEVVLGVSGGIAAYKACELLRRLTESGHAVTVVPTASALRFVGAPTWAALSGRPVADEVWADVHEVPHVRLGQRADLVVVAPATADLMARAAHGLADDLLTNTLLTARCPVVLAPAMHTEMWEHPATRENVATLRRRGVTVVDPAIGRLTGADTGRGRLPDPADLFEECRAALARAGKGTIAATLPDTPGGPTEPGEPGAPGGAVGAGGPTPRPRNTADLAGRRVVVSAGGTREPLDPVRFLGNRSSGKQGYALARAAAARGARVVLVAANTSLPDPEGVETIAVETTAELREAVLGAASGADAVVMAAAVADFRPAHRATGKIKKREGEEPEPIRLVRNPDVLAELAADRSDPRRVVVGFAAETEDVLANGEAKLARKGCDLLVVNRVGEGVAFGTEDNEAMLLDALGPREEIPRGPKEALAHRVWDAVVRRWSGERDVRPSFGGG</sequence>
<keyword evidence="3 10" id="KW-0808">Transferase</keyword>
<comment type="catalytic activity">
    <reaction evidence="11">
        <text>N-[(R)-4-phosphopantothenoyl]-L-cysteine + H(+) = (R)-4'-phosphopantetheine + CO2</text>
        <dbReference type="Rhea" id="RHEA:16793"/>
        <dbReference type="ChEBI" id="CHEBI:15378"/>
        <dbReference type="ChEBI" id="CHEBI:16526"/>
        <dbReference type="ChEBI" id="CHEBI:59458"/>
        <dbReference type="ChEBI" id="CHEBI:61723"/>
        <dbReference type="EC" id="4.1.1.36"/>
    </reaction>
</comment>
<name>A0A7W3TC31_9ACTN</name>
<feature type="binding site" evidence="11">
    <location>
        <begin position="479"/>
        <end position="482"/>
    </location>
    <ligand>
        <name>CTP</name>
        <dbReference type="ChEBI" id="CHEBI:37563"/>
    </ligand>
</feature>
<evidence type="ECO:0000256" key="7">
    <source>
        <dbReference type="ARBA" id="ARBA00023239"/>
    </source>
</evidence>
<comment type="pathway">
    <text evidence="11">Cofactor biosynthesis; coenzyme A biosynthesis; CoA from (R)-pantothenate: step 2/5.</text>
</comment>
<evidence type="ECO:0000313" key="15">
    <source>
        <dbReference type="EMBL" id="MBB0244099.1"/>
    </source>
</evidence>
<evidence type="ECO:0000256" key="12">
    <source>
        <dbReference type="SAM" id="MobiDB-lite"/>
    </source>
</evidence>
<evidence type="ECO:0000256" key="5">
    <source>
        <dbReference type="ARBA" id="ARBA00022793"/>
    </source>
</evidence>
<dbReference type="GO" id="GO:0010181">
    <property type="term" value="F:FMN binding"/>
    <property type="evidence" value="ECO:0007669"/>
    <property type="project" value="UniProtKB-UniRule"/>
</dbReference>
<accession>A0A7W3TC31</accession>
<dbReference type="InterPro" id="IPR005252">
    <property type="entry name" value="CoaBC"/>
</dbReference>
<dbReference type="InterPro" id="IPR036161">
    <property type="entry name" value="RPB6/omega-like_sf"/>
</dbReference>
<keyword evidence="2 10" id="KW-0240">DNA-directed RNA polymerase</keyword>
<comment type="similarity">
    <text evidence="11">In the N-terminal section; belongs to the HFCD (homo-oligomeric flavin containing Cys decarboxylase) superfamily.</text>
</comment>
<dbReference type="SUPFAM" id="SSF63562">
    <property type="entry name" value="RPB6/omega subunit-like"/>
    <property type="match status" value="1"/>
</dbReference>
<keyword evidence="11" id="KW-0511">Multifunctional enzyme</keyword>
<feature type="domain" description="DNA/pantothenate metabolism flavoprotein C-terminal" evidence="14">
    <location>
        <begin position="358"/>
        <end position="569"/>
    </location>
</feature>
<dbReference type="GO" id="GO:0004632">
    <property type="term" value="F:phosphopantothenate--cysteine ligase activity"/>
    <property type="evidence" value="ECO:0007669"/>
    <property type="project" value="UniProtKB-UniRule"/>
</dbReference>
<keyword evidence="5 11" id="KW-0210">Decarboxylase</keyword>
<feature type="region of interest" description="Phosphopantothenoylcysteine decarboxylase" evidence="11">
    <location>
        <begin position="1"/>
        <end position="362"/>
    </location>
</feature>
<evidence type="ECO:0000256" key="6">
    <source>
        <dbReference type="ARBA" id="ARBA00023163"/>
    </source>
</evidence>
<evidence type="ECO:0000256" key="9">
    <source>
        <dbReference type="ARBA" id="ARBA00048552"/>
    </source>
</evidence>
<dbReference type="UniPathway" id="UPA00241">
    <property type="reaction ID" value="UER00353"/>
</dbReference>
<feature type="domain" description="Flavoprotein" evidence="13">
    <location>
        <begin position="140"/>
        <end position="309"/>
    </location>
</feature>
<dbReference type="EC" id="4.1.1.36" evidence="11"/>
<organism evidence="15 16">
    <name type="scientific">Streptomyces alkaliphilus</name>
    <dbReference type="NCBI Taxonomy" id="1472722"/>
    <lineage>
        <taxon>Bacteria</taxon>
        <taxon>Bacillati</taxon>
        <taxon>Actinomycetota</taxon>
        <taxon>Actinomycetes</taxon>
        <taxon>Kitasatosporales</taxon>
        <taxon>Streptomycetaceae</taxon>
        <taxon>Streptomyces</taxon>
    </lineage>
</organism>
<feature type="compositionally biased region" description="Basic and acidic residues" evidence="12">
    <location>
        <begin position="125"/>
        <end position="139"/>
    </location>
</feature>
<dbReference type="Proteomes" id="UP000538929">
    <property type="component" value="Unassembled WGS sequence"/>
</dbReference>
<dbReference type="GO" id="GO:0015937">
    <property type="term" value="P:coenzyme A biosynthetic process"/>
    <property type="evidence" value="ECO:0007669"/>
    <property type="project" value="UniProtKB-UniRule"/>
</dbReference>
<dbReference type="GO" id="GO:0004633">
    <property type="term" value="F:phosphopantothenoylcysteine decarboxylase activity"/>
    <property type="evidence" value="ECO:0007669"/>
    <property type="project" value="UniProtKB-UniRule"/>
</dbReference>
<comment type="catalytic activity">
    <reaction evidence="11">
        <text>(R)-4'-phosphopantothenate + L-cysteine + CTP = N-[(R)-4-phosphopantothenoyl]-L-cysteine + CMP + diphosphate + H(+)</text>
        <dbReference type="Rhea" id="RHEA:19397"/>
        <dbReference type="ChEBI" id="CHEBI:10986"/>
        <dbReference type="ChEBI" id="CHEBI:15378"/>
        <dbReference type="ChEBI" id="CHEBI:33019"/>
        <dbReference type="ChEBI" id="CHEBI:35235"/>
        <dbReference type="ChEBI" id="CHEBI:37563"/>
        <dbReference type="ChEBI" id="CHEBI:59458"/>
        <dbReference type="ChEBI" id="CHEBI:60377"/>
        <dbReference type="EC" id="6.3.2.5"/>
    </reaction>
</comment>
<dbReference type="Pfam" id="PF02441">
    <property type="entry name" value="Flavoprotein"/>
    <property type="match status" value="1"/>
</dbReference>
<feature type="binding site" evidence="11">
    <location>
        <position position="517"/>
    </location>
    <ligand>
        <name>CTP</name>
        <dbReference type="ChEBI" id="CHEBI:37563"/>
    </ligand>
</feature>
<dbReference type="InterPro" id="IPR003716">
    <property type="entry name" value="DNA-dir_RNA_pol_omega"/>
</dbReference>
<keyword evidence="11" id="KW-0460">Magnesium</keyword>
<evidence type="ECO:0000256" key="2">
    <source>
        <dbReference type="ARBA" id="ARBA00022478"/>
    </source>
</evidence>
<keyword evidence="11" id="KW-0285">Flavoprotein</keyword>
<dbReference type="SUPFAM" id="SSF52507">
    <property type="entry name" value="Homo-oligomeric flavin-containing Cys decarboxylases, HFCD"/>
    <property type="match status" value="1"/>
</dbReference>
<keyword evidence="16" id="KW-1185">Reference proteome</keyword>
<keyword evidence="11" id="KW-0479">Metal-binding</keyword>
<dbReference type="EMBL" id="VKHT01000173">
    <property type="protein sequence ID" value="MBB0244099.1"/>
    <property type="molecule type" value="Genomic_DNA"/>
</dbReference>
<dbReference type="InterPro" id="IPR007085">
    <property type="entry name" value="DNA/pantothenate-metab_flavo_C"/>
</dbReference>
<comment type="catalytic activity">
    <reaction evidence="9 10">
        <text>RNA(n) + a ribonucleoside 5'-triphosphate = RNA(n+1) + diphosphate</text>
        <dbReference type="Rhea" id="RHEA:21248"/>
        <dbReference type="Rhea" id="RHEA-COMP:14527"/>
        <dbReference type="Rhea" id="RHEA-COMP:17342"/>
        <dbReference type="ChEBI" id="CHEBI:33019"/>
        <dbReference type="ChEBI" id="CHEBI:61557"/>
        <dbReference type="ChEBI" id="CHEBI:140395"/>
        <dbReference type="EC" id="2.7.7.6"/>
    </reaction>
</comment>
<evidence type="ECO:0000256" key="3">
    <source>
        <dbReference type="ARBA" id="ARBA00022679"/>
    </source>
</evidence>
<dbReference type="SMART" id="SM01409">
    <property type="entry name" value="RNA_pol_Rpb6"/>
    <property type="match status" value="1"/>
</dbReference>
<feature type="region of interest" description="Disordered" evidence="12">
    <location>
        <begin position="320"/>
        <end position="356"/>
    </location>
</feature>
<feature type="compositionally biased region" description="Gly residues" evidence="12">
    <location>
        <begin position="337"/>
        <end position="347"/>
    </location>
</feature>
<dbReference type="NCBIfam" id="TIGR00690">
    <property type="entry name" value="rpoZ"/>
    <property type="match status" value="1"/>
</dbReference>
<feature type="binding site" evidence="11">
    <location>
        <position position="461"/>
    </location>
    <ligand>
        <name>CTP</name>
        <dbReference type="ChEBI" id="CHEBI:37563"/>
    </ligand>
</feature>
<dbReference type="Gene3D" id="3.40.50.1950">
    <property type="entry name" value="Flavin prenyltransferase-like"/>
    <property type="match status" value="1"/>
</dbReference>
<comment type="cofactor">
    <cofactor evidence="11">
        <name>Mg(2+)</name>
        <dbReference type="ChEBI" id="CHEBI:18420"/>
    </cofactor>
</comment>
<dbReference type="GO" id="GO:0071513">
    <property type="term" value="C:phosphopantothenoylcysteine decarboxylase complex"/>
    <property type="evidence" value="ECO:0007669"/>
    <property type="project" value="TreeGrafter"/>
</dbReference>
<dbReference type="InterPro" id="IPR036551">
    <property type="entry name" value="Flavin_trans-like"/>
</dbReference>
<dbReference type="HAMAP" id="MF_00366">
    <property type="entry name" value="RNApol_bact_RpoZ"/>
    <property type="match status" value="1"/>
</dbReference>
<dbReference type="Gene3D" id="3.40.50.10300">
    <property type="entry name" value="CoaB-like"/>
    <property type="match status" value="1"/>
</dbReference>
<evidence type="ECO:0000256" key="10">
    <source>
        <dbReference type="HAMAP-Rule" id="MF_00366"/>
    </source>
</evidence>
<dbReference type="GO" id="GO:0003677">
    <property type="term" value="F:DNA binding"/>
    <property type="evidence" value="ECO:0007669"/>
    <property type="project" value="UniProtKB-UniRule"/>
</dbReference>
<keyword evidence="7 11" id="KW-0456">Lyase</keyword>
<feature type="region of interest" description="Disordered" evidence="12">
    <location>
        <begin position="86"/>
        <end position="139"/>
    </location>
</feature>
<feature type="binding site" evidence="11">
    <location>
        <position position="513"/>
    </location>
    <ligand>
        <name>CTP</name>
        <dbReference type="ChEBI" id="CHEBI:37563"/>
    </ligand>
</feature>
<feature type="binding site" evidence="11">
    <location>
        <position position="499"/>
    </location>
    <ligand>
        <name>CTP</name>
        <dbReference type="ChEBI" id="CHEBI:37563"/>
    </ligand>
</feature>
<comment type="function">
    <text evidence="11">Catalyzes two sequential steps in the biosynthesis of coenzyme A. In the first step cysteine is conjugated to 4'-phosphopantothenate to form 4-phosphopantothenoylcysteine. In the second step the latter compound is decarboxylated to form 4'-phosphopantotheine.</text>
</comment>
<dbReference type="GO" id="GO:0015941">
    <property type="term" value="P:pantothenate catabolic process"/>
    <property type="evidence" value="ECO:0007669"/>
    <property type="project" value="InterPro"/>
</dbReference>
<feature type="compositionally biased region" description="Basic residues" evidence="12">
    <location>
        <begin position="108"/>
        <end position="124"/>
    </location>
</feature>
<evidence type="ECO:0000313" key="16">
    <source>
        <dbReference type="Proteomes" id="UP000538929"/>
    </source>
</evidence>
<keyword evidence="4 10" id="KW-0548">Nucleotidyltransferase</keyword>
<dbReference type="Gene3D" id="3.90.940.10">
    <property type="match status" value="1"/>
</dbReference>
<comment type="similarity">
    <text evidence="11">In the C-terminal section; belongs to the PPC synthetase family.</text>
</comment>
<feature type="compositionally biased region" description="Low complexity" evidence="12">
    <location>
        <begin position="87"/>
        <end position="102"/>
    </location>
</feature>
<evidence type="ECO:0000259" key="14">
    <source>
        <dbReference type="Pfam" id="PF04127"/>
    </source>
</evidence>
<dbReference type="AlphaFoldDB" id="A0A7W3TC31"/>